<feature type="region of interest" description="Disordered" evidence="1">
    <location>
        <begin position="615"/>
        <end position="639"/>
    </location>
</feature>
<keyword evidence="2" id="KW-1133">Transmembrane helix</keyword>
<keyword evidence="4" id="KW-1185">Reference proteome</keyword>
<evidence type="ECO:0000313" key="4">
    <source>
        <dbReference type="Proteomes" id="UP000019471"/>
    </source>
</evidence>
<gene>
    <name evidence="3" type="ORF">A1O5_00066</name>
</gene>
<name>W9XE01_9EURO</name>
<keyword evidence="2" id="KW-0812">Transmembrane</keyword>
<dbReference type="HOGENOM" id="CLU_014247_0_0_1"/>
<keyword evidence="2" id="KW-0472">Membrane</keyword>
<feature type="transmembrane region" description="Helical" evidence="2">
    <location>
        <begin position="116"/>
        <end position="138"/>
    </location>
</feature>
<dbReference type="Proteomes" id="UP000019471">
    <property type="component" value="Unassembled WGS sequence"/>
</dbReference>
<evidence type="ECO:0000256" key="2">
    <source>
        <dbReference type="SAM" id="Phobius"/>
    </source>
</evidence>
<dbReference type="RefSeq" id="XP_007738877.1">
    <property type="nucleotide sequence ID" value="XM_007740687.1"/>
</dbReference>
<accession>W9XE01</accession>
<dbReference type="AlphaFoldDB" id="W9XE01"/>
<evidence type="ECO:0000256" key="1">
    <source>
        <dbReference type="SAM" id="MobiDB-lite"/>
    </source>
</evidence>
<feature type="transmembrane region" description="Helical" evidence="2">
    <location>
        <begin position="35"/>
        <end position="55"/>
    </location>
</feature>
<dbReference type="EMBL" id="AMGX01000001">
    <property type="protein sequence ID" value="EXJ75560.1"/>
    <property type="molecule type" value="Genomic_DNA"/>
</dbReference>
<dbReference type="GeneID" id="19184804"/>
<feature type="transmembrane region" description="Helical" evidence="2">
    <location>
        <begin position="585"/>
        <end position="607"/>
    </location>
</feature>
<comment type="caution">
    <text evidence="3">The sequence shown here is derived from an EMBL/GenBank/DDBJ whole genome shotgun (WGS) entry which is preliminary data.</text>
</comment>
<evidence type="ECO:0000313" key="3">
    <source>
        <dbReference type="EMBL" id="EXJ75560.1"/>
    </source>
</evidence>
<dbReference type="eggNOG" id="ENOG502SHTF">
    <property type="taxonomic scope" value="Eukaryota"/>
</dbReference>
<organism evidence="3 4">
    <name type="scientific">Cladophialophora psammophila CBS 110553</name>
    <dbReference type="NCBI Taxonomy" id="1182543"/>
    <lineage>
        <taxon>Eukaryota</taxon>
        <taxon>Fungi</taxon>
        <taxon>Dikarya</taxon>
        <taxon>Ascomycota</taxon>
        <taxon>Pezizomycotina</taxon>
        <taxon>Eurotiomycetes</taxon>
        <taxon>Chaetothyriomycetidae</taxon>
        <taxon>Chaetothyriales</taxon>
        <taxon>Herpotrichiellaceae</taxon>
        <taxon>Cladophialophora</taxon>
    </lineage>
</organism>
<protein>
    <submittedName>
        <fullName evidence="3">Uncharacterized protein</fullName>
    </submittedName>
</protein>
<proteinExistence type="predicted"/>
<dbReference type="OrthoDB" id="3540210at2759"/>
<reference evidence="3 4" key="1">
    <citation type="submission" date="2013-03" db="EMBL/GenBank/DDBJ databases">
        <title>The Genome Sequence of Cladophialophora psammophila CBS 110553.</title>
        <authorList>
            <consortium name="The Broad Institute Genomics Platform"/>
            <person name="Cuomo C."/>
            <person name="de Hoog S."/>
            <person name="Gorbushina A."/>
            <person name="Walker B."/>
            <person name="Young S.K."/>
            <person name="Zeng Q."/>
            <person name="Gargeya S."/>
            <person name="Fitzgerald M."/>
            <person name="Haas B."/>
            <person name="Abouelleil A."/>
            <person name="Allen A.W."/>
            <person name="Alvarado L."/>
            <person name="Arachchi H.M."/>
            <person name="Berlin A.M."/>
            <person name="Chapman S.B."/>
            <person name="Gainer-Dewar J."/>
            <person name="Goldberg J."/>
            <person name="Griggs A."/>
            <person name="Gujja S."/>
            <person name="Hansen M."/>
            <person name="Howarth C."/>
            <person name="Imamovic A."/>
            <person name="Ireland A."/>
            <person name="Larimer J."/>
            <person name="McCowan C."/>
            <person name="Murphy C."/>
            <person name="Pearson M."/>
            <person name="Poon T.W."/>
            <person name="Priest M."/>
            <person name="Roberts A."/>
            <person name="Saif S."/>
            <person name="Shea T."/>
            <person name="Sisk P."/>
            <person name="Sykes S."/>
            <person name="Wortman J."/>
            <person name="Nusbaum C."/>
            <person name="Birren B."/>
        </authorList>
    </citation>
    <scope>NUCLEOTIDE SEQUENCE [LARGE SCALE GENOMIC DNA]</scope>
    <source>
        <strain evidence="3 4">CBS 110553</strain>
    </source>
</reference>
<sequence length="692" mass="77813">MADTLDPVASIYQGVWTDWSKGKIWGLTLTLSPTYAIILTNSLAVFVTVCGVQLWNIIRYSVYKFGTPTKPEMLTPHLQRQQTVLKMAGSDIVTTAGRMLRLAWKYRRTSTGKPSLRSYSFGLFAIIYAILFYAAGIFSNRAISTGSTNGPWPALSRSKHCGMWNQTYFEIVNNGDFSAEENFKMNIQSYAKRAQDVQLSLEYAQQCYFAQSPTNSRPSSSNTFKTSSLNWTISTGTCPFQMQSCLGDRNVIVLETDQIDSHEALGINADPKDRLKYWRRTTCAVLNGTDHVKGWNGTIMNSSSSLSTLDTAYAYYGPSLYKNTEWTYAYSNFASFFDNFTSQVTLAYQLDAEMAYATADPQWSVGDFEPIAKLVQKDADLVLLFLSYTGTYIGQVDDPWFAAHNEARFDHPNMPPYLRTRYTRDMVISTLGCTEQHKFCTNDNICTGFLGFDQVQNVAAFNAALTPHRNVTFDRMMRAVTLSSLRNLVSSLRSTTNPLLANNETYSASSGAVVSTALPENQWTLELKYYHSIAMAHLQRGIYQWATGSIAPEPQYVEYILPPTEEQDTWFCNNMILRSTVYQSFAMVVIILIVIFGTLIIIAAAVISKRLTTSDQDDPLEEQDPLRPEVSPRGHCSLSPSRRSDLLKAFQLANMESVRNKDGVDSPTLPPEDRSILILSYEEKFETVRSDL</sequence>